<protein>
    <recommendedName>
        <fullName evidence="2">Aldehyde dehydrogenase domain-containing protein</fullName>
    </recommendedName>
</protein>
<dbReference type="InterPro" id="IPR050740">
    <property type="entry name" value="Aldehyde_DH_Superfamily"/>
</dbReference>
<dbReference type="Gene3D" id="3.40.605.10">
    <property type="entry name" value="Aldehyde Dehydrogenase, Chain A, domain 1"/>
    <property type="match status" value="1"/>
</dbReference>
<evidence type="ECO:0000259" key="2">
    <source>
        <dbReference type="Pfam" id="PF00171"/>
    </source>
</evidence>
<dbReference type="OrthoDB" id="310895at2759"/>
<dbReference type="InterPro" id="IPR016161">
    <property type="entry name" value="Ald_DH/histidinol_DH"/>
</dbReference>
<evidence type="ECO:0000256" key="1">
    <source>
        <dbReference type="ARBA" id="ARBA00023002"/>
    </source>
</evidence>
<dbReference type="InterPro" id="IPR016162">
    <property type="entry name" value="Ald_DH_N"/>
</dbReference>
<dbReference type="PANTHER" id="PTHR43353:SF5">
    <property type="entry name" value="SUCCINATE-SEMIALDEHYDE DEHYDROGENASE, MITOCHONDRIAL"/>
    <property type="match status" value="1"/>
</dbReference>
<dbReference type="GO" id="GO:0016620">
    <property type="term" value="F:oxidoreductase activity, acting on the aldehyde or oxo group of donors, NAD or NADP as acceptor"/>
    <property type="evidence" value="ECO:0007669"/>
    <property type="project" value="InterPro"/>
</dbReference>
<dbReference type="Pfam" id="PF00171">
    <property type="entry name" value="Aldedh"/>
    <property type="match status" value="1"/>
</dbReference>
<dbReference type="AlphaFoldDB" id="A0A8J5XDW7"/>
<reference evidence="3" key="1">
    <citation type="submission" date="2021-05" db="EMBL/GenBank/DDBJ databases">
        <title>The genome of the haptophyte Pavlova lutheri (Diacronema luteri, Pavlovales) - a model for lipid biosynthesis in eukaryotic algae.</title>
        <authorList>
            <person name="Hulatt C.J."/>
            <person name="Posewitz M.C."/>
        </authorList>
    </citation>
    <scope>NUCLEOTIDE SEQUENCE</scope>
    <source>
        <strain evidence="3">NIVA-4/92</strain>
    </source>
</reference>
<organism evidence="3 4">
    <name type="scientific">Diacronema lutheri</name>
    <name type="common">Unicellular marine alga</name>
    <name type="synonym">Monochrysis lutheri</name>
    <dbReference type="NCBI Taxonomy" id="2081491"/>
    <lineage>
        <taxon>Eukaryota</taxon>
        <taxon>Haptista</taxon>
        <taxon>Haptophyta</taxon>
        <taxon>Pavlovophyceae</taxon>
        <taxon>Pavlovales</taxon>
        <taxon>Pavlovaceae</taxon>
        <taxon>Diacronema</taxon>
    </lineage>
</organism>
<dbReference type="InterPro" id="IPR015590">
    <property type="entry name" value="Aldehyde_DH_dom"/>
</dbReference>
<evidence type="ECO:0000313" key="4">
    <source>
        <dbReference type="Proteomes" id="UP000751190"/>
    </source>
</evidence>
<name>A0A8J5XDW7_DIALT</name>
<sequence length="542" mass="56935">MAYTFDSQPPLSVPAASEWHARKPMIDGVFRFIGGERLPFSGEVVEATSPIYDGETRARAVIGKVAQFSEEDALAAVRAAAAAWDRGQGEWPQKPLAERIAAVEALVGELRKVREQIVDVLVWEICKSTADAGKEFDRTMDFIAHAIAQLRESPTVGAGFETFTDVSGVACQVRLGPIGVMLGLAAFNYPLNEMYAMLIPALLMGNTAVLKLPATGGLVHLLTADAFAAALPPGVINFVTGSGRKTMPPIIETGLVDVIGFIGGPSVMDRLIKGHPTPHTLTLFAQLAAKNAAVVLDDADLDLAAEQCALGATSYNGQRCTSIKLMFAPAGAVGDAFVDKLAAKMGALKAGLPWEEHVAITPLPDADKPAFLEALVADAVEKGAKVVNGGDGGGGTLRGTLLTPLIVDSVRSDMRLFDEEQFAPVLPVSRFADVGEVHAALKASWSGQQAAVFTADAARAAPLLDALATQVGRINLNMQCSRSPDVVPFSGRRSSAMGTMSVSEALRAFSIETVVAYNPKDATTTAIGGALHKHSKFLAPVA</sequence>
<dbReference type="OMA" id="AFIGTHK"/>
<keyword evidence="4" id="KW-1185">Reference proteome</keyword>
<accession>A0A8J5XDW7</accession>
<feature type="domain" description="Aldehyde dehydrogenase" evidence="2">
    <location>
        <begin position="59"/>
        <end position="510"/>
    </location>
</feature>
<dbReference type="PANTHER" id="PTHR43353">
    <property type="entry name" value="SUCCINATE-SEMIALDEHYDE DEHYDROGENASE, MITOCHONDRIAL"/>
    <property type="match status" value="1"/>
</dbReference>
<proteinExistence type="predicted"/>
<comment type="caution">
    <text evidence="3">The sequence shown here is derived from an EMBL/GenBank/DDBJ whole genome shotgun (WGS) entry which is preliminary data.</text>
</comment>
<gene>
    <name evidence="3" type="ORF">KFE25_012411</name>
</gene>
<dbReference type="Gene3D" id="3.40.309.10">
    <property type="entry name" value="Aldehyde Dehydrogenase, Chain A, domain 2"/>
    <property type="match status" value="1"/>
</dbReference>
<dbReference type="EMBL" id="JAGTXO010000011">
    <property type="protein sequence ID" value="KAG8465048.1"/>
    <property type="molecule type" value="Genomic_DNA"/>
</dbReference>
<dbReference type="InterPro" id="IPR016163">
    <property type="entry name" value="Ald_DH_C"/>
</dbReference>
<dbReference type="Proteomes" id="UP000751190">
    <property type="component" value="Unassembled WGS sequence"/>
</dbReference>
<dbReference type="SUPFAM" id="SSF53720">
    <property type="entry name" value="ALDH-like"/>
    <property type="match status" value="1"/>
</dbReference>
<keyword evidence="1" id="KW-0560">Oxidoreductase</keyword>
<evidence type="ECO:0000313" key="3">
    <source>
        <dbReference type="EMBL" id="KAG8465048.1"/>
    </source>
</evidence>